<feature type="domain" description="Glycosyl hydrolases family 22 (GH22)" evidence="12">
    <location>
        <begin position="91"/>
        <end position="109"/>
    </location>
</feature>
<evidence type="ECO:0000256" key="3">
    <source>
        <dbReference type="ARBA" id="ARBA00020438"/>
    </source>
</evidence>
<dbReference type="PANTHER" id="PTHR11407:SF63">
    <property type="entry name" value="LYSOZYME C"/>
    <property type="match status" value="1"/>
</dbReference>
<evidence type="ECO:0000259" key="12">
    <source>
        <dbReference type="PROSITE" id="PS00128"/>
    </source>
</evidence>
<evidence type="ECO:0000256" key="9">
    <source>
        <dbReference type="ARBA" id="ARBA00031262"/>
    </source>
</evidence>
<reference evidence="13 14" key="1">
    <citation type="submission" date="2024-06" db="EMBL/GenBank/DDBJ databases">
        <title>A chromosome-level genome assembly of beet webworm, Loxostege sticticalis.</title>
        <authorList>
            <person name="Zhang Y."/>
        </authorList>
    </citation>
    <scope>NUCLEOTIDE SEQUENCE [LARGE SCALE GENOMIC DNA]</scope>
    <source>
        <strain evidence="13">AQ026</strain>
        <tissue evidence="13">Whole body</tissue>
    </source>
</reference>
<evidence type="ECO:0000313" key="13">
    <source>
        <dbReference type="EMBL" id="KAL0881117.1"/>
    </source>
</evidence>
<keyword evidence="4" id="KW-0929">Antimicrobial</keyword>
<dbReference type="PRINTS" id="PR00137">
    <property type="entry name" value="LYSOZYME"/>
</dbReference>
<dbReference type="PROSITE" id="PS51348">
    <property type="entry name" value="GLYCOSYL_HYDROL_F22_2"/>
    <property type="match status" value="1"/>
</dbReference>
<dbReference type="EC" id="3.2.1.17" evidence="2"/>
<gene>
    <name evidence="13" type="ORF">ABMA27_002238</name>
</gene>
<feature type="signal peptide" evidence="11">
    <location>
        <begin position="1"/>
        <end position="19"/>
    </location>
</feature>
<dbReference type="PROSITE" id="PS00128">
    <property type="entry name" value="GLYCOSYL_HYDROL_F22_1"/>
    <property type="match status" value="1"/>
</dbReference>
<keyword evidence="8" id="KW-0326">Glycosidase</keyword>
<evidence type="ECO:0000256" key="11">
    <source>
        <dbReference type="SAM" id="SignalP"/>
    </source>
</evidence>
<evidence type="ECO:0000256" key="6">
    <source>
        <dbReference type="ARBA" id="ARBA00022801"/>
    </source>
</evidence>
<dbReference type="Pfam" id="PF00062">
    <property type="entry name" value="Lys"/>
    <property type="match status" value="1"/>
</dbReference>
<evidence type="ECO:0000256" key="1">
    <source>
        <dbReference type="ARBA" id="ARBA00000632"/>
    </source>
</evidence>
<sequence length="141" mass="16177">MKTIYLVSFIAFFVAQSQAFKFTRCGLVRELRRQGFPEDKMRDWVCLIEHESGRRTNIVGPRNKNGSFDYGLFQINDGLWCNNSTTPGKGCHVTCSELLTDDITKACTCAKRIFKIQGFLAWYGWRNHCQHPGDLPDISMC</sequence>
<evidence type="ECO:0000256" key="7">
    <source>
        <dbReference type="ARBA" id="ARBA00023157"/>
    </source>
</evidence>
<comment type="catalytic activity">
    <reaction evidence="1">
        <text>Hydrolysis of (1-&gt;4)-beta-linkages between N-acetylmuramic acid and N-acetyl-D-glucosamine residues in a peptidoglycan and between N-acetyl-D-glucosamine residues in chitodextrins.</text>
        <dbReference type="EC" id="3.2.1.17"/>
    </reaction>
</comment>
<dbReference type="EMBL" id="JBEUOH010000012">
    <property type="protein sequence ID" value="KAL0881117.1"/>
    <property type="molecule type" value="Genomic_DNA"/>
</dbReference>
<dbReference type="PRINTS" id="PR00135">
    <property type="entry name" value="LYZLACT"/>
</dbReference>
<feature type="chain" id="PRO_5046738625" description="Lysozyme" evidence="11">
    <location>
        <begin position="20"/>
        <end position="141"/>
    </location>
</feature>
<dbReference type="CDD" id="cd16899">
    <property type="entry name" value="LYZ_C_invert"/>
    <property type="match status" value="1"/>
</dbReference>
<dbReference type="InterPro" id="IPR001916">
    <property type="entry name" value="Glyco_hydro_22"/>
</dbReference>
<protein>
    <recommendedName>
        <fullName evidence="3">Lysozyme</fullName>
        <ecNumber evidence="2">3.2.1.17</ecNumber>
    </recommendedName>
    <alternativeName>
        <fullName evidence="9">1,4-beta-N-acetylmuramidase</fullName>
    </alternativeName>
</protein>
<evidence type="ECO:0000256" key="4">
    <source>
        <dbReference type="ARBA" id="ARBA00022529"/>
    </source>
</evidence>
<keyword evidence="11" id="KW-0732">Signal</keyword>
<organism evidence="13 14">
    <name type="scientific">Loxostege sticticalis</name>
    <name type="common">Beet webworm moth</name>
    <dbReference type="NCBI Taxonomy" id="481309"/>
    <lineage>
        <taxon>Eukaryota</taxon>
        <taxon>Metazoa</taxon>
        <taxon>Ecdysozoa</taxon>
        <taxon>Arthropoda</taxon>
        <taxon>Hexapoda</taxon>
        <taxon>Insecta</taxon>
        <taxon>Pterygota</taxon>
        <taxon>Neoptera</taxon>
        <taxon>Endopterygota</taxon>
        <taxon>Lepidoptera</taxon>
        <taxon>Glossata</taxon>
        <taxon>Ditrysia</taxon>
        <taxon>Pyraloidea</taxon>
        <taxon>Crambidae</taxon>
        <taxon>Pyraustinae</taxon>
        <taxon>Loxostege</taxon>
    </lineage>
</organism>
<keyword evidence="6" id="KW-0378">Hydrolase</keyword>
<comment type="caution">
    <text evidence="13">The sequence shown here is derived from an EMBL/GenBank/DDBJ whole genome shotgun (WGS) entry which is preliminary data.</text>
</comment>
<dbReference type="InterPro" id="IPR000974">
    <property type="entry name" value="Glyco_hydro_22_lys"/>
</dbReference>
<dbReference type="SMART" id="SM00263">
    <property type="entry name" value="LYZ1"/>
    <property type="match status" value="1"/>
</dbReference>
<dbReference type="PANTHER" id="PTHR11407">
    <property type="entry name" value="LYSOZYME C"/>
    <property type="match status" value="1"/>
</dbReference>
<proteinExistence type="inferred from homology"/>
<dbReference type="Proteomes" id="UP001549920">
    <property type="component" value="Unassembled WGS sequence"/>
</dbReference>
<evidence type="ECO:0000256" key="5">
    <source>
        <dbReference type="ARBA" id="ARBA00022638"/>
    </source>
</evidence>
<evidence type="ECO:0000256" key="10">
    <source>
        <dbReference type="RuleBase" id="RU004440"/>
    </source>
</evidence>
<accession>A0ABR3HX15</accession>
<evidence type="ECO:0000256" key="8">
    <source>
        <dbReference type="ARBA" id="ARBA00023295"/>
    </source>
</evidence>
<comment type="similarity">
    <text evidence="10">Belongs to the glycosyl hydrolase 22 family.</text>
</comment>
<dbReference type="InterPro" id="IPR023346">
    <property type="entry name" value="Lysozyme-like_dom_sf"/>
</dbReference>
<keyword evidence="5" id="KW-0081">Bacteriolytic enzyme</keyword>
<keyword evidence="14" id="KW-1185">Reference proteome</keyword>
<name>A0ABR3HX15_LOXSC</name>
<keyword evidence="7" id="KW-1015">Disulfide bond</keyword>
<dbReference type="Gene3D" id="1.10.530.10">
    <property type="match status" value="1"/>
</dbReference>
<dbReference type="SUPFAM" id="SSF53955">
    <property type="entry name" value="Lysozyme-like"/>
    <property type="match status" value="1"/>
</dbReference>
<evidence type="ECO:0000256" key="2">
    <source>
        <dbReference type="ARBA" id="ARBA00012732"/>
    </source>
</evidence>
<evidence type="ECO:0000313" key="14">
    <source>
        <dbReference type="Proteomes" id="UP001549920"/>
    </source>
</evidence>
<dbReference type="InterPro" id="IPR019799">
    <property type="entry name" value="Glyco_hydro_22_CS"/>
</dbReference>